<evidence type="ECO:0000256" key="1">
    <source>
        <dbReference type="ARBA" id="ARBA00004141"/>
    </source>
</evidence>
<evidence type="ECO:0000313" key="11">
    <source>
        <dbReference type="WBParaSite" id="SSLN_0000274201-mRNA-1"/>
    </source>
</evidence>
<proteinExistence type="inferred from homology"/>
<keyword evidence="4 8" id="KW-0592">Phosphate transport</keyword>
<keyword evidence="3 8" id="KW-0813">Transport</keyword>
<evidence type="ECO:0000256" key="6">
    <source>
        <dbReference type="ARBA" id="ARBA00022989"/>
    </source>
</evidence>
<evidence type="ECO:0000256" key="3">
    <source>
        <dbReference type="ARBA" id="ARBA00022448"/>
    </source>
</evidence>
<evidence type="ECO:0000256" key="8">
    <source>
        <dbReference type="RuleBase" id="RU363058"/>
    </source>
</evidence>
<comment type="similarity">
    <text evidence="2 8">Belongs to the inorganic phosphate transporter (PiT) (TC 2.A.20) family.</text>
</comment>
<feature type="transmembrane region" description="Helical" evidence="8">
    <location>
        <begin position="336"/>
        <end position="362"/>
    </location>
</feature>
<dbReference type="InterPro" id="IPR001204">
    <property type="entry name" value="Phos_transporter"/>
</dbReference>
<dbReference type="Proteomes" id="UP000275846">
    <property type="component" value="Unassembled WGS sequence"/>
</dbReference>
<dbReference type="EMBL" id="UYSU01032306">
    <property type="protein sequence ID" value="VDL89040.1"/>
    <property type="molecule type" value="Genomic_DNA"/>
</dbReference>
<keyword evidence="7 8" id="KW-0472">Membrane</keyword>
<name>A0A183SEK7_SCHSO</name>
<feature type="transmembrane region" description="Helical" evidence="8">
    <location>
        <begin position="7"/>
        <end position="24"/>
    </location>
</feature>
<dbReference type="WBParaSite" id="SSLN_0000274201-mRNA-1">
    <property type="protein sequence ID" value="SSLN_0000274201-mRNA-1"/>
    <property type="gene ID" value="SSLN_0000274201"/>
</dbReference>
<evidence type="ECO:0000256" key="4">
    <source>
        <dbReference type="ARBA" id="ARBA00022592"/>
    </source>
</evidence>
<evidence type="ECO:0000313" key="10">
    <source>
        <dbReference type="Proteomes" id="UP000275846"/>
    </source>
</evidence>
<feature type="transmembrane region" description="Helical" evidence="8">
    <location>
        <begin position="112"/>
        <end position="128"/>
    </location>
</feature>
<keyword evidence="6 8" id="KW-1133">Transmembrane helix</keyword>
<keyword evidence="10" id="KW-1185">Reference proteome</keyword>
<dbReference type="PANTHER" id="PTHR11101">
    <property type="entry name" value="PHOSPHATE TRANSPORTER"/>
    <property type="match status" value="1"/>
</dbReference>
<dbReference type="AlphaFoldDB" id="A0A183SEK7"/>
<evidence type="ECO:0000256" key="2">
    <source>
        <dbReference type="ARBA" id="ARBA00009916"/>
    </source>
</evidence>
<dbReference type="STRING" id="70667.A0A183SEK7"/>
<evidence type="ECO:0000313" key="9">
    <source>
        <dbReference type="EMBL" id="VDL89040.1"/>
    </source>
</evidence>
<dbReference type="GO" id="GO:0005315">
    <property type="term" value="F:phosphate transmembrane transporter activity"/>
    <property type="evidence" value="ECO:0007669"/>
    <property type="project" value="InterPro"/>
</dbReference>
<keyword evidence="5 8" id="KW-0812">Transmembrane</keyword>
<dbReference type="GO" id="GO:0035435">
    <property type="term" value="P:phosphate ion transmembrane transport"/>
    <property type="evidence" value="ECO:0007669"/>
    <property type="project" value="TreeGrafter"/>
</dbReference>
<accession>A0A183SEK7</accession>
<dbReference type="OrthoDB" id="260807at2759"/>
<evidence type="ECO:0000256" key="7">
    <source>
        <dbReference type="ARBA" id="ARBA00023136"/>
    </source>
</evidence>
<dbReference type="Pfam" id="PF01384">
    <property type="entry name" value="PHO4"/>
    <property type="match status" value="1"/>
</dbReference>
<organism evidence="11">
    <name type="scientific">Schistocephalus solidus</name>
    <name type="common">Tapeworm</name>
    <dbReference type="NCBI Taxonomy" id="70667"/>
    <lineage>
        <taxon>Eukaryota</taxon>
        <taxon>Metazoa</taxon>
        <taxon>Spiralia</taxon>
        <taxon>Lophotrochozoa</taxon>
        <taxon>Platyhelminthes</taxon>
        <taxon>Cestoda</taxon>
        <taxon>Eucestoda</taxon>
        <taxon>Diphyllobothriidea</taxon>
        <taxon>Diphyllobothriidae</taxon>
        <taxon>Schistocephalus</taxon>
    </lineage>
</organism>
<sequence length="365" mass="38583">MLDEYELVLVLVGFIIAFLLAFGIGANDVANTFGTSVGAKVLTLRAACTLASICELAGSILLGGNVSSTIKDGIVDTGRFNNTLDGPRLLMQGACIWMLIATFFRLPVSGTHSIVGATAGYGLVHFGLKGIKWMGLLKIVVSWLISPILSGAVSFFIFLFIKRFVLSKEKPLEPALRSLPFIFACTIIFAESAIKTDRPEEAKVFSYAQILTATFGSFVHGGNDVSNAIGPLIGLWIVSTTGSVTIDKNTPIPLLIYGGAGISVGLWVWGRRVIQTIGEDLTSMTPSSGVSIELGSAVTALVASKAGLPVSTTHCQVGSVVAVGLARSRKDVNWKLIISIFVAWVVTLPVSAGISALVMYAFTHI</sequence>
<feature type="transmembrane region" description="Helical" evidence="8">
    <location>
        <begin position="140"/>
        <end position="161"/>
    </location>
</feature>
<feature type="transmembrane region" description="Helical" evidence="8">
    <location>
        <begin position="44"/>
        <end position="68"/>
    </location>
</feature>
<dbReference type="PANTHER" id="PTHR11101:SF80">
    <property type="entry name" value="PHOSPHATE TRANSPORTER"/>
    <property type="match status" value="1"/>
</dbReference>
<reference evidence="11" key="1">
    <citation type="submission" date="2016-06" db="UniProtKB">
        <authorList>
            <consortium name="WormBaseParasite"/>
        </authorList>
    </citation>
    <scope>IDENTIFICATION</scope>
</reference>
<dbReference type="GO" id="GO:0016020">
    <property type="term" value="C:membrane"/>
    <property type="evidence" value="ECO:0007669"/>
    <property type="project" value="UniProtKB-SubCell"/>
</dbReference>
<gene>
    <name evidence="9" type="ORF">SSLN_LOCUS2655</name>
</gene>
<protein>
    <recommendedName>
        <fullName evidence="8">Phosphate transporter</fullName>
    </recommendedName>
</protein>
<evidence type="ECO:0000256" key="5">
    <source>
        <dbReference type="ARBA" id="ARBA00022692"/>
    </source>
</evidence>
<comment type="function">
    <text evidence="8">Sodium-phosphate symporter.</text>
</comment>
<comment type="subcellular location">
    <subcellularLocation>
        <location evidence="1 8">Membrane</location>
        <topology evidence="1 8">Multi-pass membrane protein</topology>
    </subcellularLocation>
</comment>
<reference evidence="9 10" key="2">
    <citation type="submission" date="2018-11" db="EMBL/GenBank/DDBJ databases">
        <authorList>
            <consortium name="Pathogen Informatics"/>
        </authorList>
    </citation>
    <scope>NUCLEOTIDE SEQUENCE [LARGE SCALE GENOMIC DNA]</scope>
    <source>
        <strain evidence="9 10">NST_G2</strain>
    </source>
</reference>